<name>A0A814W6D5_9BILA</name>
<protein>
    <recommendedName>
        <fullName evidence="2">Peptidase S1 domain-containing protein</fullName>
    </recommendedName>
</protein>
<dbReference type="EMBL" id="CAJOBC010008543">
    <property type="protein sequence ID" value="CAF3964418.1"/>
    <property type="molecule type" value="Genomic_DNA"/>
</dbReference>
<dbReference type="SMART" id="SM00020">
    <property type="entry name" value="Tryp_SPc"/>
    <property type="match status" value="1"/>
</dbReference>
<dbReference type="GO" id="GO:0006508">
    <property type="term" value="P:proteolysis"/>
    <property type="evidence" value="ECO:0007669"/>
    <property type="project" value="InterPro"/>
</dbReference>
<dbReference type="OrthoDB" id="10012881at2759"/>
<dbReference type="InterPro" id="IPR001254">
    <property type="entry name" value="Trypsin_dom"/>
</dbReference>
<dbReference type="GO" id="GO:0004252">
    <property type="term" value="F:serine-type endopeptidase activity"/>
    <property type="evidence" value="ECO:0007669"/>
    <property type="project" value="InterPro"/>
</dbReference>
<dbReference type="SUPFAM" id="SSF50494">
    <property type="entry name" value="Trypsin-like serine proteases"/>
    <property type="match status" value="1"/>
</dbReference>
<dbReference type="Gene3D" id="2.40.10.10">
    <property type="entry name" value="Trypsin-like serine proteases"/>
    <property type="match status" value="2"/>
</dbReference>
<dbReference type="PANTHER" id="PTHR24252">
    <property type="entry name" value="ACROSIN-RELATED"/>
    <property type="match status" value="1"/>
</dbReference>
<feature type="domain" description="Peptidase S1" evidence="2">
    <location>
        <begin position="1"/>
        <end position="196"/>
    </location>
</feature>
<proteinExistence type="predicted"/>
<dbReference type="PANTHER" id="PTHR24252:SF7">
    <property type="entry name" value="HYALIN"/>
    <property type="match status" value="1"/>
</dbReference>
<evidence type="ECO:0000256" key="1">
    <source>
        <dbReference type="ARBA" id="ARBA00023157"/>
    </source>
</evidence>
<dbReference type="Proteomes" id="UP000681722">
    <property type="component" value="Unassembled WGS sequence"/>
</dbReference>
<comment type="caution">
    <text evidence="3">The sequence shown here is derived from an EMBL/GenBank/DDBJ whole genome shotgun (WGS) entry which is preliminary data.</text>
</comment>
<evidence type="ECO:0000313" key="5">
    <source>
        <dbReference type="Proteomes" id="UP000663829"/>
    </source>
</evidence>
<dbReference type="AlphaFoldDB" id="A0A814W6D5"/>
<organism evidence="3 5">
    <name type="scientific">Didymodactylos carnosus</name>
    <dbReference type="NCBI Taxonomy" id="1234261"/>
    <lineage>
        <taxon>Eukaryota</taxon>
        <taxon>Metazoa</taxon>
        <taxon>Spiralia</taxon>
        <taxon>Gnathifera</taxon>
        <taxon>Rotifera</taxon>
        <taxon>Eurotatoria</taxon>
        <taxon>Bdelloidea</taxon>
        <taxon>Philodinida</taxon>
        <taxon>Philodinidae</taxon>
        <taxon>Didymodactylos</taxon>
    </lineage>
</organism>
<evidence type="ECO:0000313" key="4">
    <source>
        <dbReference type="EMBL" id="CAF3964418.1"/>
    </source>
</evidence>
<sequence length="202" mass="22938">MSGWTTLSNTYQDPNVKQMKVERIFLHEQYESYYADDICIVKLTKKIYPTQAVRYICLPQSSTADVKIKDEVEIAGWGALKEFSDFLNKSSIYPEMLMQAKIEILPNDNCPFGKNFNSDKQICAGTSDFKIDICGGDSGGPLMKQLGSVGSQQRYWYSFGIVNYGPKNPSCGEHTYAASVYVRLAAYRQWINEKLKISYLNI</sequence>
<dbReference type="InterPro" id="IPR043504">
    <property type="entry name" value="Peptidase_S1_PA_chymotrypsin"/>
</dbReference>
<dbReference type="Proteomes" id="UP000663829">
    <property type="component" value="Unassembled WGS sequence"/>
</dbReference>
<dbReference type="InterPro" id="IPR009003">
    <property type="entry name" value="Peptidase_S1_PA"/>
</dbReference>
<dbReference type="CDD" id="cd00190">
    <property type="entry name" value="Tryp_SPc"/>
    <property type="match status" value="1"/>
</dbReference>
<keyword evidence="5" id="KW-1185">Reference proteome</keyword>
<dbReference type="InterPro" id="IPR033116">
    <property type="entry name" value="TRYPSIN_SER"/>
</dbReference>
<accession>A0A814W6D5</accession>
<dbReference type="PROSITE" id="PS50240">
    <property type="entry name" value="TRYPSIN_DOM"/>
    <property type="match status" value="1"/>
</dbReference>
<dbReference type="PROSITE" id="PS00135">
    <property type="entry name" value="TRYPSIN_SER"/>
    <property type="match status" value="1"/>
</dbReference>
<evidence type="ECO:0000313" key="3">
    <source>
        <dbReference type="EMBL" id="CAF1199857.1"/>
    </source>
</evidence>
<dbReference type="EMBL" id="CAJNOQ010008542">
    <property type="protein sequence ID" value="CAF1199857.1"/>
    <property type="molecule type" value="Genomic_DNA"/>
</dbReference>
<dbReference type="Pfam" id="PF00089">
    <property type="entry name" value="Trypsin"/>
    <property type="match status" value="1"/>
</dbReference>
<gene>
    <name evidence="3" type="ORF">GPM918_LOCUS23663</name>
    <name evidence="4" type="ORF">SRO942_LOCUS23662</name>
</gene>
<evidence type="ECO:0000259" key="2">
    <source>
        <dbReference type="PROSITE" id="PS50240"/>
    </source>
</evidence>
<keyword evidence="1" id="KW-1015">Disulfide bond</keyword>
<reference evidence="3" key="1">
    <citation type="submission" date="2021-02" db="EMBL/GenBank/DDBJ databases">
        <authorList>
            <person name="Nowell W R."/>
        </authorList>
    </citation>
    <scope>NUCLEOTIDE SEQUENCE</scope>
</reference>